<keyword evidence="3" id="KW-1185">Reference proteome</keyword>
<evidence type="ECO:0000313" key="3">
    <source>
        <dbReference type="Proteomes" id="UP001652431"/>
    </source>
</evidence>
<dbReference type="Proteomes" id="UP001652431">
    <property type="component" value="Unassembled WGS sequence"/>
</dbReference>
<dbReference type="InterPro" id="IPR045962">
    <property type="entry name" value="DUF6382"/>
</dbReference>
<organism evidence="2 3">
    <name type="scientific">Dorea acetigenes</name>
    <dbReference type="NCBI Taxonomy" id="2981787"/>
    <lineage>
        <taxon>Bacteria</taxon>
        <taxon>Bacillati</taxon>
        <taxon>Bacillota</taxon>
        <taxon>Clostridia</taxon>
        <taxon>Lachnospirales</taxon>
        <taxon>Lachnospiraceae</taxon>
        <taxon>Dorea</taxon>
    </lineage>
</organism>
<dbReference type="Pfam" id="PF19909">
    <property type="entry name" value="DUF6382"/>
    <property type="match status" value="1"/>
</dbReference>
<dbReference type="RefSeq" id="WP_158369174.1">
    <property type="nucleotide sequence ID" value="NZ_JAOQJU010000004.1"/>
</dbReference>
<gene>
    <name evidence="2" type="ORF">OCV99_06205</name>
</gene>
<dbReference type="EMBL" id="JAOQJU010000004">
    <property type="protein sequence ID" value="MCU6686151.1"/>
    <property type="molecule type" value="Genomic_DNA"/>
</dbReference>
<sequence>MKENNIVKIQTEYKRELNKTHLLLKKAGVYSEDYQIRMLRENHIEGLLPLKTWGLDEMSVCEYDISGMQSLENLYDRKGIVSKEMKELLETILKVMEEIDKYLLNANCLLLDPAYVFKENEEYIFCYCPFHEKDVRESFHELTEFFVQHTDYQDVDSVKLSFLLHKETMEENYSLGKILDKIKQEETVRKPTEEYRRKNMDVLFQNSTCEDAEHDWIACQEMGNNIMRETDNLWTPVRRFLQKHRKPRWGDFDGIYIDEEEFY</sequence>
<evidence type="ECO:0000259" key="1">
    <source>
        <dbReference type="Pfam" id="PF19909"/>
    </source>
</evidence>
<proteinExistence type="predicted"/>
<evidence type="ECO:0000313" key="2">
    <source>
        <dbReference type="EMBL" id="MCU6686151.1"/>
    </source>
</evidence>
<accession>A0ABT2RLH7</accession>
<reference evidence="2 3" key="1">
    <citation type="journal article" date="2021" name="ISME Commun">
        <title>Automated analysis of genomic sequences facilitates high-throughput and comprehensive description of bacteria.</title>
        <authorList>
            <person name="Hitch T.C.A."/>
        </authorList>
    </citation>
    <scope>NUCLEOTIDE SEQUENCE [LARGE SCALE GENOMIC DNA]</scope>
    <source>
        <strain evidence="2 3">Sanger_03</strain>
    </source>
</reference>
<comment type="caution">
    <text evidence="2">The sequence shown here is derived from an EMBL/GenBank/DDBJ whole genome shotgun (WGS) entry which is preliminary data.</text>
</comment>
<feature type="domain" description="DUF6382" evidence="1">
    <location>
        <begin position="13"/>
        <end position="173"/>
    </location>
</feature>
<protein>
    <submittedName>
        <fullName evidence="2">DUF6382 domain-containing protein</fullName>
    </submittedName>
</protein>
<name>A0ABT2RLH7_9FIRM</name>